<accession>A0ABT8BJ05</accession>
<sequence length="78" mass="8867">MSKPTFLSRLRRNDTFIAVSAFLTERGLDFEVGFGGKHPFVFVKAPEPFRFAFGGTPGDYRSALNTVRDLKRRLDRAN</sequence>
<comment type="caution">
    <text evidence="1">The sequence shown here is derived from an EMBL/GenBank/DDBJ whole genome shotgun (WGS) entry which is preliminary data.</text>
</comment>
<reference evidence="2" key="1">
    <citation type="journal article" date="2019" name="Int. J. Syst. Evol. Microbiol.">
        <title>The Global Catalogue of Microorganisms (GCM) 10K type strain sequencing project: providing services to taxonomists for standard genome sequencing and annotation.</title>
        <authorList>
            <consortium name="The Broad Institute Genomics Platform"/>
            <consortium name="The Broad Institute Genome Sequencing Center for Infectious Disease"/>
            <person name="Wu L."/>
            <person name="Ma J."/>
        </authorList>
    </citation>
    <scope>NUCLEOTIDE SEQUENCE [LARGE SCALE GENOMIC DNA]</scope>
    <source>
        <strain evidence="2">CECT 7069</strain>
    </source>
</reference>
<proteinExistence type="predicted"/>
<organism evidence="1 2">
    <name type="scientific">Methylobacterium adhaesivum</name>
    <dbReference type="NCBI Taxonomy" id="333297"/>
    <lineage>
        <taxon>Bacteria</taxon>
        <taxon>Pseudomonadati</taxon>
        <taxon>Pseudomonadota</taxon>
        <taxon>Alphaproteobacteria</taxon>
        <taxon>Hyphomicrobiales</taxon>
        <taxon>Methylobacteriaceae</taxon>
        <taxon>Methylobacterium</taxon>
    </lineage>
</organism>
<gene>
    <name evidence="1" type="ORF">QWZ12_15825</name>
</gene>
<protein>
    <submittedName>
        <fullName evidence="1">Uncharacterized protein</fullName>
    </submittedName>
</protein>
<evidence type="ECO:0000313" key="1">
    <source>
        <dbReference type="EMBL" id="MDN3592066.1"/>
    </source>
</evidence>
<evidence type="ECO:0000313" key="2">
    <source>
        <dbReference type="Proteomes" id="UP001224644"/>
    </source>
</evidence>
<keyword evidence="2" id="KW-1185">Reference proteome</keyword>
<dbReference type="Proteomes" id="UP001224644">
    <property type="component" value="Unassembled WGS sequence"/>
</dbReference>
<dbReference type="EMBL" id="JAUFPX010000015">
    <property type="protein sequence ID" value="MDN3592066.1"/>
    <property type="molecule type" value="Genomic_DNA"/>
</dbReference>
<dbReference type="RefSeq" id="WP_238226131.1">
    <property type="nucleotide sequence ID" value="NZ_BPQD01000016.1"/>
</dbReference>
<name>A0ABT8BJ05_9HYPH</name>